<dbReference type="PROSITE" id="PS50078">
    <property type="entry name" value="POLO_BOX"/>
    <property type="match status" value="2"/>
</dbReference>
<dbReference type="PROSITE" id="PS00107">
    <property type="entry name" value="PROTEIN_KINASE_ATP"/>
    <property type="match status" value="1"/>
</dbReference>
<dbReference type="EC" id="2.7.11.21" evidence="9"/>
<feature type="domain" description="Protein kinase" evidence="11">
    <location>
        <begin position="33"/>
        <end position="289"/>
    </location>
</feature>
<keyword evidence="5 8" id="KW-0547">Nucleotide-binding</keyword>
<evidence type="ECO:0000256" key="8">
    <source>
        <dbReference type="PROSITE-ProRule" id="PRU10141"/>
    </source>
</evidence>
<evidence type="ECO:0000256" key="4">
    <source>
        <dbReference type="ARBA" id="ARBA00022737"/>
    </source>
</evidence>
<dbReference type="EMBL" id="HBFQ01053185">
    <property type="protein sequence ID" value="CAD8863529.1"/>
    <property type="molecule type" value="Transcribed_RNA"/>
</dbReference>
<dbReference type="InterPro" id="IPR017441">
    <property type="entry name" value="Protein_kinase_ATP_BS"/>
</dbReference>
<dbReference type="PANTHER" id="PTHR24345">
    <property type="entry name" value="SERINE/THREONINE-PROTEIN KINASE PLK"/>
    <property type="match status" value="1"/>
</dbReference>
<name>A0A6T9F9A2_NOCSC</name>
<dbReference type="Gene3D" id="1.10.510.10">
    <property type="entry name" value="Transferase(Phosphotransferase) domain 1"/>
    <property type="match status" value="1"/>
</dbReference>
<dbReference type="InterPro" id="IPR036947">
    <property type="entry name" value="POLO_box_dom_sf"/>
</dbReference>
<comment type="subunit">
    <text evidence="1">Monomer.</text>
</comment>
<dbReference type="CDD" id="cd14099">
    <property type="entry name" value="STKc_PLK"/>
    <property type="match status" value="1"/>
</dbReference>
<feature type="domain" description="POLO box" evidence="12">
    <location>
        <begin position="655"/>
        <end position="735"/>
    </location>
</feature>
<dbReference type="InterPro" id="IPR000719">
    <property type="entry name" value="Prot_kinase_dom"/>
</dbReference>
<dbReference type="CDD" id="cd13117">
    <property type="entry name" value="POLO_box_2"/>
    <property type="match status" value="1"/>
</dbReference>
<dbReference type="PANTHER" id="PTHR24345:SF0">
    <property type="entry name" value="CELL CYCLE SERINE_THREONINE-PROTEIN KINASE CDC5_MSD2"/>
    <property type="match status" value="1"/>
</dbReference>
<dbReference type="FunFam" id="3.30.200.20:FF:000091">
    <property type="entry name" value="Serine/threonine-protein kinase PLK"/>
    <property type="match status" value="1"/>
</dbReference>
<dbReference type="AlphaFoldDB" id="A0A6T9F9A2"/>
<feature type="region of interest" description="Disordered" evidence="10">
    <location>
        <begin position="332"/>
        <end position="387"/>
    </location>
</feature>
<proteinExistence type="inferred from homology"/>
<feature type="domain" description="POLO box" evidence="12">
    <location>
        <begin position="542"/>
        <end position="625"/>
    </location>
</feature>
<feature type="compositionally biased region" description="Low complexity" evidence="10">
    <location>
        <begin position="501"/>
        <end position="512"/>
    </location>
</feature>
<evidence type="ECO:0000256" key="5">
    <source>
        <dbReference type="ARBA" id="ARBA00022741"/>
    </source>
</evidence>
<evidence type="ECO:0000256" key="7">
    <source>
        <dbReference type="ARBA" id="ARBA00022840"/>
    </source>
</evidence>
<comment type="similarity">
    <text evidence="9">Belongs to the protein kinase superfamily. Ser/Thr protein kinase family. CDC5/Polo subfamily.</text>
</comment>
<comment type="catalytic activity">
    <reaction evidence="9">
        <text>L-threonyl-[protein] + ATP = O-phospho-L-threonyl-[protein] + ADP + H(+)</text>
        <dbReference type="Rhea" id="RHEA:46608"/>
        <dbReference type="Rhea" id="RHEA-COMP:11060"/>
        <dbReference type="Rhea" id="RHEA-COMP:11605"/>
        <dbReference type="ChEBI" id="CHEBI:15378"/>
        <dbReference type="ChEBI" id="CHEBI:30013"/>
        <dbReference type="ChEBI" id="CHEBI:30616"/>
        <dbReference type="ChEBI" id="CHEBI:61977"/>
        <dbReference type="ChEBI" id="CHEBI:456216"/>
        <dbReference type="EC" id="2.7.11.21"/>
    </reaction>
</comment>
<dbReference type="Pfam" id="PF00069">
    <property type="entry name" value="Pkinase"/>
    <property type="match status" value="1"/>
</dbReference>
<dbReference type="GO" id="GO:0005524">
    <property type="term" value="F:ATP binding"/>
    <property type="evidence" value="ECO:0007669"/>
    <property type="project" value="UniProtKB-UniRule"/>
</dbReference>
<evidence type="ECO:0000256" key="3">
    <source>
        <dbReference type="ARBA" id="ARBA00022679"/>
    </source>
</evidence>
<evidence type="ECO:0000256" key="9">
    <source>
        <dbReference type="RuleBase" id="RU361162"/>
    </source>
</evidence>
<keyword evidence="2 9" id="KW-0723">Serine/threonine-protein kinase</keyword>
<dbReference type="CDD" id="cd13118">
    <property type="entry name" value="POLO_box_1"/>
    <property type="match status" value="1"/>
</dbReference>
<sequence>MEVPAIRPPSVRPEITLRNEEDSRWKTGLPAKYNMGRFLGKGGFAKCYEVQDTESKMFYAAKIVSKASITKPKAHAKLRSEIAIHTSLDHDKVVKFWEHFEDNEHVYIILELCTSQTLNDFTRRRSGKRLPEPEVMFFLYDLMLALKYLHRHRVIHRDLKLGNLFLDSEVRIKVGDFGLAAQLEHDGERKRTICGTPNYIAPEILEGKGHSFEVDIWSLGVIMYTMLIGKPPFETPDVQTTYRRIRYNQYSFPDAVRISDSSKSLIANILRTDPRCRPTLDDISASSWFQTSSMPPSKPATIANYCTGSQHNSSAARSETPERGVNFARIDSPAARYPLQERSPSFVPSPRGANHTPDAPTPHMRAQSAAPCIQSSKSAPPPPSTAFVRTCAQSLGRPPLALAKGDEENVIPNAAVATDCVGRSPQRTTRSNPSLGRASWTRCPSPGLSARSPVGRSPSAEKVTPIRSARKSEPEKAKVRPKPEAAKARDRSARVTRGSEAVSVSTTASASTLPTNGTVGTDAGSVTPVKPAVNPTDMPEIWVTKWVDYSSKYGVGYILSDGTVGVYFNDSTKIVLNPCTGCFEYVTRRTQDSPEVHTSHTFDDYPDDLKKKVILLKHFKNYMLPDSLGKGEVTVGESGLPTPPPSVGGEFADVFVKKWTRNKHAIMFQLNNKIVQVVFEDKTEAVLSSKSHMVTYVDKKGVVCSYPLSNVLDAPSPELAKRLRYTKDILVKLGHRPDGN</sequence>
<evidence type="ECO:0000256" key="10">
    <source>
        <dbReference type="SAM" id="MobiDB-lite"/>
    </source>
</evidence>
<protein>
    <recommendedName>
        <fullName evidence="9">Serine/threonine-protein kinase PLK</fullName>
        <ecNumber evidence="9">2.7.11.21</ecNumber>
    </recommendedName>
    <alternativeName>
        <fullName evidence="9">Polo-like kinase</fullName>
    </alternativeName>
</protein>
<feature type="binding site" evidence="8">
    <location>
        <position position="62"/>
    </location>
    <ligand>
        <name>ATP</name>
        <dbReference type="ChEBI" id="CHEBI:30616"/>
    </ligand>
</feature>
<evidence type="ECO:0000313" key="14">
    <source>
        <dbReference type="EMBL" id="CAD8863530.1"/>
    </source>
</evidence>
<dbReference type="EMBL" id="HBFQ01053186">
    <property type="protein sequence ID" value="CAD8863530.1"/>
    <property type="molecule type" value="Transcribed_RNA"/>
</dbReference>
<gene>
    <name evidence="13" type="ORF">NSCI0253_LOCUS37884</name>
    <name evidence="14" type="ORF">NSCI0253_LOCUS37885</name>
</gene>
<dbReference type="SUPFAM" id="SSF82615">
    <property type="entry name" value="Polo-box domain"/>
    <property type="match status" value="2"/>
</dbReference>
<dbReference type="InterPro" id="IPR000959">
    <property type="entry name" value="POLO_box_dom"/>
</dbReference>
<dbReference type="InterPro" id="IPR033695">
    <property type="entry name" value="POLO_box_2"/>
</dbReference>
<dbReference type="InterPro" id="IPR033701">
    <property type="entry name" value="POLO_box_1"/>
</dbReference>
<organism evidence="13">
    <name type="scientific">Noctiluca scintillans</name>
    <name type="common">Sea sparkle</name>
    <name type="synonym">Red tide dinoflagellate</name>
    <dbReference type="NCBI Taxonomy" id="2966"/>
    <lineage>
        <taxon>Eukaryota</taxon>
        <taxon>Sar</taxon>
        <taxon>Alveolata</taxon>
        <taxon>Dinophyceae</taxon>
        <taxon>Noctilucales</taxon>
        <taxon>Noctilucaceae</taxon>
        <taxon>Noctiluca</taxon>
    </lineage>
</organism>
<dbReference type="GO" id="GO:0005634">
    <property type="term" value="C:nucleus"/>
    <property type="evidence" value="ECO:0007669"/>
    <property type="project" value="TreeGrafter"/>
</dbReference>
<evidence type="ECO:0000313" key="13">
    <source>
        <dbReference type="EMBL" id="CAD8863529.1"/>
    </source>
</evidence>
<dbReference type="InterPro" id="IPR011009">
    <property type="entry name" value="Kinase-like_dom_sf"/>
</dbReference>
<keyword evidence="3 9" id="KW-0808">Transferase</keyword>
<keyword evidence="7 8" id="KW-0067">ATP-binding</keyword>
<reference evidence="13" key="1">
    <citation type="submission" date="2021-01" db="EMBL/GenBank/DDBJ databases">
        <authorList>
            <person name="Corre E."/>
            <person name="Pelletier E."/>
            <person name="Niang G."/>
            <person name="Scheremetjew M."/>
            <person name="Finn R."/>
            <person name="Kale V."/>
            <person name="Holt S."/>
            <person name="Cochrane G."/>
            <person name="Meng A."/>
            <person name="Brown T."/>
            <person name="Cohen L."/>
        </authorList>
    </citation>
    <scope>NUCLEOTIDE SEQUENCE</scope>
</reference>
<keyword evidence="4" id="KW-0677">Repeat</keyword>
<dbReference type="PROSITE" id="PS00108">
    <property type="entry name" value="PROTEIN_KINASE_ST"/>
    <property type="match status" value="1"/>
</dbReference>
<keyword evidence="6 9" id="KW-0418">Kinase</keyword>
<evidence type="ECO:0000256" key="2">
    <source>
        <dbReference type="ARBA" id="ARBA00022527"/>
    </source>
</evidence>
<dbReference type="FunFam" id="1.10.510.10:FF:000571">
    <property type="entry name" value="Maternal embryonic leucine zipper kinase"/>
    <property type="match status" value="1"/>
</dbReference>
<accession>A0A6T9F9A2</accession>
<evidence type="ECO:0000259" key="11">
    <source>
        <dbReference type="PROSITE" id="PS50011"/>
    </source>
</evidence>
<feature type="compositionally biased region" description="Polar residues" evidence="10">
    <location>
        <begin position="425"/>
        <end position="434"/>
    </location>
</feature>
<dbReference type="SUPFAM" id="SSF56112">
    <property type="entry name" value="Protein kinase-like (PK-like)"/>
    <property type="match status" value="1"/>
</dbReference>
<feature type="region of interest" description="Disordered" evidence="10">
    <location>
        <begin position="422"/>
        <end position="531"/>
    </location>
</feature>
<dbReference type="Gene3D" id="3.30.200.20">
    <property type="entry name" value="Phosphorylase Kinase, domain 1"/>
    <property type="match status" value="1"/>
</dbReference>
<dbReference type="Gene3D" id="3.30.1120.30">
    <property type="entry name" value="POLO box domain"/>
    <property type="match status" value="2"/>
</dbReference>
<feature type="compositionally biased region" description="Basic and acidic residues" evidence="10">
    <location>
        <begin position="470"/>
        <end position="493"/>
    </location>
</feature>
<dbReference type="Pfam" id="PF00659">
    <property type="entry name" value="POLO_box"/>
    <property type="match status" value="2"/>
</dbReference>
<dbReference type="PROSITE" id="PS50011">
    <property type="entry name" value="PROTEIN_KINASE_DOM"/>
    <property type="match status" value="1"/>
</dbReference>
<dbReference type="SMART" id="SM00220">
    <property type="entry name" value="S_TKc"/>
    <property type="match status" value="1"/>
</dbReference>
<evidence type="ECO:0000256" key="6">
    <source>
        <dbReference type="ARBA" id="ARBA00022777"/>
    </source>
</evidence>
<dbReference type="InterPro" id="IPR008271">
    <property type="entry name" value="Ser/Thr_kinase_AS"/>
</dbReference>
<evidence type="ECO:0000259" key="12">
    <source>
        <dbReference type="PROSITE" id="PS50078"/>
    </source>
</evidence>
<evidence type="ECO:0000256" key="1">
    <source>
        <dbReference type="ARBA" id="ARBA00011245"/>
    </source>
</evidence>
<dbReference type="GO" id="GO:0004674">
    <property type="term" value="F:protein serine/threonine kinase activity"/>
    <property type="evidence" value="ECO:0007669"/>
    <property type="project" value="UniProtKB-KW"/>
</dbReference>